<name>A0ABR2B3X0_9ROSI</name>
<dbReference type="Proteomes" id="UP001472677">
    <property type="component" value="Unassembled WGS sequence"/>
</dbReference>
<dbReference type="InterPro" id="IPR005379">
    <property type="entry name" value="FDM1-5/IDN2_XH"/>
</dbReference>
<dbReference type="PANTHER" id="PTHR21596">
    <property type="entry name" value="RIBONUCLEASE P SUBUNIT P38"/>
    <property type="match status" value="1"/>
</dbReference>
<sequence>MIYKSVTDALLEIQEYNPSGRYIVPELWNFKEDRKSSLHEAIEHLMRNFEPGTQEVDPCASQAAGK</sequence>
<feature type="domain" description="Factor of DNA methylation 1-5/IDN2" evidence="1">
    <location>
        <begin position="2"/>
        <end position="50"/>
    </location>
</feature>
<evidence type="ECO:0000313" key="3">
    <source>
        <dbReference type="Proteomes" id="UP001472677"/>
    </source>
</evidence>
<organism evidence="2 3">
    <name type="scientific">Hibiscus sabdariffa</name>
    <name type="common">roselle</name>
    <dbReference type="NCBI Taxonomy" id="183260"/>
    <lineage>
        <taxon>Eukaryota</taxon>
        <taxon>Viridiplantae</taxon>
        <taxon>Streptophyta</taxon>
        <taxon>Embryophyta</taxon>
        <taxon>Tracheophyta</taxon>
        <taxon>Spermatophyta</taxon>
        <taxon>Magnoliopsida</taxon>
        <taxon>eudicotyledons</taxon>
        <taxon>Gunneridae</taxon>
        <taxon>Pentapetalae</taxon>
        <taxon>rosids</taxon>
        <taxon>malvids</taxon>
        <taxon>Malvales</taxon>
        <taxon>Malvaceae</taxon>
        <taxon>Malvoideae</taxon>
        <taxon>Hibiscus</taxon>
    </lineage>
</organism>
<dbReference type="Pfam" id="PF03469">
    <property type="entry name" value="XH"/>
    <property type="match status" value="1"/>
</dbReference>
<dbReference type="PANTHER" id="PTHR21596:SF3">
    <property type="entry name" value="FACTOR OF DNA METHYLATION 1-RELATED"/>
    <property type="match status" value="1"/>
</dbReference>
<protein>
    <recommendedName>
        <fullName evidence="1">Factor of DNA methylation 1-5/IDN2 domain-containing protein</fullName>
    </recommendedName>
</protein>
<reference evidence="2 3" key="1">
    <citation type="journal article" date="2024" name="G3 (Bethesda)">
        <title>Genome assembly of Hibiscus sabdariffa L. provides insights into metabolisms of medicinal natural products.</title>
        <authorList>
            <person name="Kim T."/>
        </authorList>
    </citation>
    <scope>NUCLEOTIDE SEQUENCE [LARGE SCALE GENOMIC DNA]</scope>
    <source>
        <strain evidence="2">TK-2024</strain>
        <tissue evidence="2">Old leaves</tissue>
    </source>
</reference>
<dbReference type="InterPro" id="IPR045177">
    <property type="entry name" value="FDM1-5/IDN2"/>
</dbReference>
<accession>A0ABR2B3X0</accession>
<evidence type="ECO:0000259" key="1">
    <source>
        <dbReference type="Pfam" id="PF03469"/>
    </source>
</evidence>
<comment type="caution">
    <text evidence="2">The sequence shown here is derived from an EMBL/GenBank/DDBJ whole genome shotgun (WGS) entry which is preliminary data.</text>
</comment>
<dbReference type="EMBL" id="JBBPBM010000185">
    <property type="protein sequence ID" value="KAK8501566.1"/>
    <property type="molecule type" value="Genomic_DNA"/>
</dbReference>
<gene>
    <name evidence="2" type="ORF">V6N12_057897</name>
</gene>
<keyword evidence="3" id="KW-1185">Reference proteome</keyword>
<proteinExistence type="predicted"/>
<evidence type="ECO:0000313" key="2">
    <source>
        <dbReference type="EMBL" id="KAK8501566.1"/>
    </source>
</evidence>